<evidence type="ECO:0000259" key="6">
    <source>
        <dbReference type="Pfam" id="PF00151"/>
    </source>
</evidence>
<keyword evidence="5" id="KW-0732">Signal</keyword>
<dbReference type="GeneID" id="108735793"/>
<feature type="domain" description="Lipase" evidence="6">
    <location>
        <begin position="97"/>
        <end position="253"/>
    </location>
</feature>
<evidence type="ECO:0000313" key="8">
    <source>
        <dbReference type="RefSeq" id="XP_025831006.1"/>
    </source>
</evidence>
<gene>
    <name evidence="8" type="primary">LOC108735793</name>
</gene>
<dbReference type="RefSeq" id="XP_025831006.1">
    <property type="nucleotide sequence ID" value="XM_025975221.1"/>
</dbReference>
<evidence type="ECO:0000256" key="1">
    <source>
        <dbReference type="ARBA" id="ARBA00004613"/>
    </source>
</evidence>
<dbReference type="InParanoid" id="A0A7F5R074"/>
<feature type="signal peptide" evidence="5">
    <location>
        <begin position="1"/>
        <end position="23"/>
    </location>
</feature>
<dbReference type="GO" id="GO:0016298">
    <property type="term" value="F:lipase activity"/>
    <property type="evidence" value="ECO:0007669"/>
    <property type="project" value="InterPro"/>
</dbReference>
<dbReference type="Gene3D" id="3.40.50.1820">
    <property type="entry name" value="alpha/beta hydrolase"/>
    <property type="match status" value="1"/>
</dbReference>
<dbReference type="Pfam" id="PF00151">
    <property type="entry name" value="Lipase"/>
    <property type="match status" value="1"/>
</dbReference>
<dbReference type="OrthoDB" id="199913at2759"/>
<evidence type="ECO:0000256" key="2">
    <source>
        <dbReference type="ARBA" id="ARBA00010701"/>
    </source>
</evidence>
<dbReference type="PANTHER" id="PTHR11610">
    <property type="entry name" value="LIPASE"/>
    <property type="match status" value="1"/>
</dbReference>
<dbReference type="KEGG" id="apln:108735793"/>
<dbReference type="GO" id="GO:0005615">
    <property type="term" value="C:extracellular space"/>
    <property type="evidence" value="ECO:0007669"/>
    <property type="project" value="TreeGrafter"/>
</dbReference>
<sequence>MFKSVTICSSVCLLLLLINASSGKYPTKNGPRNNLLLDFGKITIKNPMKNYDDPNTSPYGEYGIDWVYFPDGNGNIKIGFLRHPKYYNKNVASNSSTRTIFSKSPNTEEVVKFMFYNRKNNDKGGTTFLLSNMTEVLGEIDNSKPLKLITHGWLSNGHTKTCQLIKNSYLKKDDMNVIVMDWSEISDTVWYYKPLSKTKDVASYYSKIVEKIVANGMDPKHIHLIGHSLGAHVSGFAAVTLNRTTDIRIGRITV</sequence>
<dbReference type="InterPro" id="IPR029058">
    <property type="entry name" value="AB_hydrolase_fold"/>
</dbReference>
<comment type="subcellular location">
    <subcellularLocation>
        <location evidence="1">Secreted</location>
    </subcellularLocation>
</comment>
<accession>A0A7F5R074</accession>
<keyword evidence="7" id="KW-1185">Reference proteome</keyword>
<reference evidence="8" key="1">
    <citation type="submission" date="2025-08" db="UniProtKB">
        <authorList>
            <consortium name="RefSeq"/>
        </authorList>
    </citation>
    <scope>IDENTIFICATION</scope>
    <source>
        <tissue evidence="8">Entire body</tissue>
    </source>
</reference>
<name>A0A7F5R074_AGRPL</name>
<proteinExistence type="inferred from homology"/>
<dbReference type="AlphaFoldDB" id="A0A7F5R074"/>
<dbReference type="PANTHER" id="PTHR11610:SF173">
    <property type="entry name" value="LIPASE DOMAIN-CONTAINING PROTEIN-RELATED"/>
    <property type="match status" value="1"/>
</dbReference>
<evidence type="ECO:0000256" key="4">
    <source>
        <dbReference type="RuleBase" id="RU004262"/>
    </source>
</evidence>
<dbReference type="PRINTS" id="PR00821">
    <property type="entry name" value="TAGLIPASE"/>
</dbReference>
<protein>
    <submittedName>
        <fullName evidence="8">Lipase member H-like</fullName>
    </submittedName>
</protein>
<dbReference type="GO" id="GO:0016042">
    <property type="term" value="P:lipid catabolic process"/>
    <property type="evidence" value="ECO:0007669"/>
    <property type="project" value="TreeGrafter"/>
</dbReference>
<evidence type="ECO:0000256" key="5">
    <source>
        <dbReference type="SAM" id="SignalP"/>
    </source>
</evidence>
<dbReference type="GO" id="GO:0017171">
    <property type="term" value="F:serine hydrolase activity"/>
    <property type="evidence" value="ECO:0007669"/>
    <property type="project" value="TreeGrafter"/>
</dbReference>
<organism evidence="7 8">
    <name type="scientific">Agrilus planipennis</name>
    <name type="common">Emerald ash borer</name>
    <name type="synonym">Agrilus marcopoli</name>
    <dbReference type="NCBI Taxonomy" id="224129"/>
    <lineage>
        <taxon>Eukaryota</taxon>
        <taxon>Metazoa</taxon>
        <taxon>Ecdysozoa</taxon>
        <taxon>Arthropoda</taxon>
        <taxon>Hexapoda</taxon>
        <taxon>Insecta</taxon>
        <taxon>Pterygota</taxon>
        <taxon>Neoptera</taxon>
        <taxon>Endopterygota</taxon>
        <taxon>Coleoptera</taxon>
        <taxon>Polyphaga</taxon>
        <taxon>Elateriformia</taxon>
        <taxon>Buprestoidea</taxon>
        <taxon>Buprestidae</taxon>
        <taxon>Agrilinae</taxon>
        <taxon>Agrilus</taxon>
    </lineage>
</organism>
<comment type="similarity">
    <text evidence="2 4">Belongs to the AB hydrolase superfamily. Lipase family.</text>
</comment>
<dbReference type="SUPFAM" id="SSF53474">
    <property type="entry name" value="alpha/beta-Hydrolases"/>
    <property type="match status" value="1"/>
</dbReference>
<evidence type="ECO:0000256" key="3">
    <source>
        <dbReference type="ARBA" id="ARBA00022525"/>
    </source>
</evidence>
<dbReference type="Proteomes" id="UP000192223">
    <property type="component" value="Unplaced"/>
</dbReference>
<dbReference type="InterPro" id="IPR000734">
    <property type="entry name" value="TAG_lipase"/>
</dbReference>
<dbReference type="InterPro" id="IPR013818">
    <property type="entry name" value="Lipase"/>
</dbReference>
<feature type="chain" id="PRO_5028814908" evidence="5">
    <location>
        <begin position="24"/>
        <end position="254"/>
    </location>
</feature>
<keyword evidence="3" id="KW-0964">Secreted</keyword>
<evidence type="ECO:0000313" key="7">
    <source>
        <dbReference type="Proteomes" id="UP000192223"/>
    </source>
</evidence>